<dbReference type="CDD" id="cd00840">
    <property type="entry name" value="MPP_Mre11_N"/>
    <property type="match status" value="1"/>
</dbReference>
<protein>
    <recommendedName>
        <fullName evidence="3 7">Nuclease SbcCD subunit D</fullName>
    </recommendedName>
</protein>
<dbReference type="GO" id="GO:0004519">
    <property type="term" value="F:endonuclease activity"/>
    <property type="evidence" value="ECO:0007669"/>
    <property type="project" value="UniProtKB-KW"/>
</dbReference>
<keyword evidence="4 7" id="KW-0540">Nuclease</keyword>
<dbReference type="NCBIfam" id="NF008206">
    <property type="entry name" value="PRK10966.1"/>
    <property type="match status" value="1"/>
</dbReference>
<evidence type="ECO:0000256" key="7">
    <source>
        <dbReference type="RuleBase" id="RU363069"/>
    </source>
</evidence>
<name>A0A317CF16_9GAMM</name>
<dbReference type="GO" id="GO:0006260">
    <property type="term" value="P:DNA replication"/>
    <property type="evidence" value="ECO:0007669"/>
    <property type="project" value="UniProtKB-KW"/>
</dbReference>
<comment type="function">
    <text evidence="7">SbcCD cleaves DNA hairpin structures. These structures can inhibit DNA replication and are intermediates in certain DNA recombination reactions. The complex acts as a 3'-&gt;5' double strand exonuclease that can open hairpins. It also has a 5' single-strand endonuclease activity.</text>
</comment>
<dbReference type="InterPro" id="IPR029052">
    <property type="entry name" value="Metallo-depent_PP-like"/>
</dbReference>
<dbReference type="Proteomes" id="UP000245539">
    <property type="component" value="Unassembled WGS sequence"/>
</dbReference>
<evidence type="ECO:0000256" key="5">
    <source>
        <dbReference type="ARBA" id="ARBA00022801"/>
    </source>
</evidence>
<dbReference type="NCBIfam" id="TIGR00619">
    <property type="entry name" value="sbcd"/>
    <property type="match status" value="1"/>
</dbReference>
<comment type="similarity">
    <text evidence="1 7">Belongs to the SbcD family.</text>
</comment>
<keyword evidence="6 7" id="KW-0269">Exonuclease</keyword>
<dbReference type="InterPro" id="IPR026843">
    <property type="entry name" value="SbcD_C"/>
</dbReference>
<dbReference type="PANTHER" id="PTHR30337">
    <property type="entry name" value="COMPONENT OF ATP-DEPENDENT DSDNA EXONUCLEASE"/>
    <property type="match status" value="1"/>
</dbReference>
<organism evidence="10 11">
    <name type="scientific">Leucothrix pacifica</name>
    <dbReference type="NCBI Taxonomy" id="1247513"/>
    <lineage>
        <taxon>Bacteria</taxon>
        <taxon>Pseudomonadati</taxon>
        <taxon>Pseudomonadota</taxon>
        <taxon>Gammaproteobacteria</taxon>
        <taxon>Thiotrichales</taxon>
        <taxon>Thiotrichaceae</taxon>
        <taxon>Leucothrix</taxon>
    </lineage>
</organism>
<keyword evidence="7" id="KW-0175">Coiled coil</keyword>
<dbReference type="Pfam" id="PF12320">
    <property type="entry name" value="SbcD_C"/>
    <property type="match status" value="1"/>
</dbReference>
<dbReference type="PANTHER" id="PTHR30337:SF0">
    <property type="entry name" value="NUCLEASE SBCCD SUBUNIT D"/>
    <property type="match status" value="1"/>
</dbReference>
<proteinExistence type="inferred from homology"/>
<gene>
    <name evidence="7" type="primary">sbcD</name>
    <name evidence="10" type="ORF">DKW60_10970</name>
</gene>
<feature type="coiled-coil region" evidence="7">
    <location>
        <begin position="352"/>
        <end position="390"/>
    </location>
</feature>
<dbReference type="InterPro" id="IPR041796">
    <property type="entry name" value="Mre11_N"/>
</dbReference>
<keyword evidence="7" id="KW-0235">DNA replication</keyword>
<comment type="caution">
    <text evidence="10">The sequence shown here is derived from an EMBL/GenBank/DDBJ whole genome shotgun (WGS) entry which is preliminary data.</text>
</comment>
<dbReference type="InterPro" id="IPR004843">
    <property type="entry name" value="Calcineurin-like_PHP"/>
</dbReference>
<dbReference type="GO" id="GO:0008408">
    <property type="term" value="F:3'-5' exonuclease activity"/>
    <property type="evidence" value="ECO:0007669"/>
    <property type="project" value="InterPro"/>
</dbReference>
<dbReference type="InterPro" id="IPR004593">
    <property type="entry name" value="SbcD"/>
</dbReference>
<reference evidence="10 11" key="1">
    <citation type="submission" date="2018-05" db="EMBL/GenBank/DDBJ databases">
        <title>Leucothrix arctica sp. nov., isolated from Arctic seawater.</title>
        <authorList>
            <person name="Choi A."/>
            <person name="Baek K."/>
        </authorList>
    </citation>
    <scope>NUCLEOTIDE SEQUENCE [LARGE SCALE GENOMIC DNA]</scope>
    <source>
        <strain evidence="10 11">JCM 18388</strain>
    </source>
</reference>
<dbReference type="InterPro" id="IPR050535">
    <property type="entry name" value="DNA_Repair-Maintenance_Comp"/>
</dbReference>
<dbReference type="Gene3D" id="3.60.21.10">
    <property type="match status" value="1"/>
</dbReference>
<evidence type="ECO:0000313" key="11">
    <source>
        <dbReference type="Proteomes" id="UP000245539"/>
    </source>
</evidence>
<dbReference type="Gene3D" id="3.30.160.720">
    <property type="match status" value="1"/>
</dbReference>
<evidence type="ECO:0000256" key="3">
    <source>
        <dbReference type="ARBA" id="ARBA00013365"/>
    </source>
</evidence>
<evidence type="ECO:0000256" key="6">
    <source>
        <dbReference type="ARBA" id="ARBA00022839"/>
    </source>
</evidence>
<evidence type="ECO:0000313" key="10">
    <source>
        <dbReference type="EMBL" id="PWQ97244.1"/>
    </source>
</evidence>
<dbReference type="RefSeq" id="WP_109837701.1">
    <property type="nucleotide sequence ID" value="NZ_QGKM01000027.1"/>
</dbReference>
<evidence type="ECO:0000259" key="9">
    <source>
        <dbReference type="Pfam" id="PF12320"/>
    </source>
</evidence>
<dbReference type="EMBL" id="QGKM01000027">
    <property type="protein sequence ID" value="PWQ97244.1"/>
    <property type="molecule type" value="Genomic_DNA"/>
</dbReference>
<keyword evidence="5 7" id="KW-0378">Hydrolase</keyword>
<evidence type="ECO:0000256" key="1">
    <source>
        <dbReference type="ARBA" id="ARBA00010555"/>
    </source>
</evidence>
<keyword evidence="7" id="KW-0255">Endonuclease</keyword>
<accession>A0A317CF16</accession>
<evidence type="ECO:0000256" key="2">
    <source>
        <dbReference type="ARBA" id="ARBA00011322"/>
    </source>
</evidence>
<sequence>MRIIHTSDWHLGQHFISKSRAHEHQAFIDWLLTQVSEQDIDAVIIAGDVFDTGTPPSYARKLYNYFVVEMSKLSCQLIVLGGNHDSVSTLDESKGLLAYLSTHVIANVQADLSEQIFVLNDKQGEAAAILCAIPFIRPRDVVSSQAGESGTDKQQALTQAIADHYQSLYDLAEKKRDEFVQPLPIIATGHLTAMGVKTSESVRDIYIGTLEAFPASAFPPADYIALGHIHRPQVVAKSEHIRYCGSPIPLSFDELGSQKQVLVAEFAEGKLTSVKPLSIPLFQPMQVIKGNLASIHQQLVELDSATNPVPSGTQTTLSIIPDIEEDADDNDTSTDKPLPIWLCIEVDTSDYLDDLQQRVQEMTADLNVEVLQLRRARNAKRIRLEQQEKETLAELTVDDVFERRLALETFEGDMAEERRSRILNDFRQIAEEVYTGEQS</sequence>
<keyword evidence="11" id="KW-1185">Reference proteome</keyword>
<feature type="domain" description="Nuclease SbcCD subunit D C-terminal" evidence="9">
    <location>
        <begin position="282"/>
        <end position="408"/>
    </location>
</feature>
<comment type="subunit">
    <text evidence="2 7">Heterodimer of SbcC and SbcD.</text>
</comment>
<evidence type="ECO:0000256" key="4">
    <source>
        <dbReference type="ARBA" id="ARBA00022722"/>
    </source>
</evidence>
<feature type="domain" description="Calcineurin-like phosphoesterase" evidence="8">
    <location>
        <begin position="1"/>
        <end position="232"/>
    </location>
</feature>
<dbReference type="AlphaFoldDB" id="A0A317CF16"/>
<dbReference type="OrthoDB" id="9773856at2"/>
<dbReference type="Pfam" id="PF00149">
    <property type="entry name" value="Metallophos"/>
    <property type="match status" value="1"/>
</dbReference>
<evidence type="ECO:0000259" key="8">
    <source>
        <dbReference type="Pfam" id="PF00149"/>
    </source>
</evidence>
<dbReference type="SUPFAM" id="SSF56300">
    <property type="entry name" value="Metallo-dependent phosphatases"/>
    <property type="match status" value="1"/>
</dbReference>
<dbReference type="GO" id="GO:0006310">
    <property type="term" value="P:DNA recombination"/>
    <property type="evidence" value="ECO:0007669"/>
    <property type="project" value="UniProtKB-KW"/>
</dbReference>
<keyword evidence="7" id="KW-0233">DNA recombination</keyword>